<dbReference type="Proteomes" id="UP000662088">
    <property type="component" value="Unassembled WGS sequence"/>
</dbReference>
<dbReference type="InterPro" id="IPR011013">
    <property type="entry name" value="Gal_mutarotase_sf_dom"/>
</dbReference>
<dbReference type="GO" id="GO:0003824">
    <property type="term" value="F:catalytic activity"/>
    <property type="evidence" value="ECO:0007669"/>
    <property type="project" value="InterPro"/>
</dbReference>
<evidence type="ECO:0000259" key="1">
    <source>
        <dbReference type="Pfam" id="PF06165"/>
    </source>
</evidence>
<feature type="domain" description="Glycosyl hydrolase 94 supersandwich" evidence="1">
    <location>
        <begin position="38"/>
        <end position="221"/>
    </location>
</feature>
<dbReference type="GO" id="GO:0005975">
    <property type="term" value="P:carbohydrate metabolic process"/>
    <property type="evidence" value="ECO:0007669"/>
    <property type="project" value="InterPro"/>
</dbReference>
<dbReference type="PANTHER" id="PTHR37469:SF2">
    <property type="entry name" value="CELLOBIONIC ACID PHOSPHORYLASE"/>
    <property type="match status" value="1"/>
</dbReference>
<dbReference type="EMBL" id="JACOOQ010000001">
    <property type="protein sequence ID" value="MBC5638916.1"/>
    <property type="molecule type" value="Genomic_DNA"/>
</dbReference>
<dbReference type="GO" id="GO:0030246">
    <property type="term" value="F:carbohydrate binding"/>
    <property type="evidence" value="ECO:0007669"/>
    <property type="project" value="InterPro"/>
</dbReference>
<dbReference type="AlphaFoldDB" id="A0A8I0A7A9"/>
<dbReference type="InterPro" id="IPR052047">
    <property type="entry name" value="GH94_Enzymes"/>
</dbReference>
<proteinExistence type="predicted"/>
<evidence type="ECO:0000313" key="3">
    <source>
        <dbReference type="Proteomes" id="UP000662088"/>
    </source>
</evidence>
<dbReference type="Gene3D" id="2.70.98.40">
    <property type="entry name" value="Glycoside hydrolase, family 65, N-terminal domain"/>
    <property type="match status" value="1"/>
</dbReference>
<evidence type="ECO:0000313" key="2">
    <source>
        <dbReference type="EMBL" id="MBC5638916.1"/>
    </source>
</evidence>
<sequence>MNNFNYKMGKILIGDDVIKEDLYFFNGYGGFDNYSMSYKIKLRDFITTPAPWINVISNEDFGFHVSESGSAYTWCQNSRENKLTSWSNDWIVDPLSEALYIRDDGARKYFSITPEPVRDEDVYDIEHGFGYSIFKHTANNISGELTMFCPKDKKLKLCKVLLENKSLEGKGLTLFYYSSMVLGVYSYKSAKYISTNIEENFIYAQNPFNKYFYKNKTYLTILDCEAYGFREQLQDSMSLGILDSMASLCYY</sequence>
<organism evidence="2 3">
    <name type="scientific">Clostridium lentum</name>
    <dbReference type="NCBI Taxonomy" id="2763037"/>
    <lineage>
        <taxon>Bacteria</taxon>
        <taxon>Bacillati</taxon>
        <taxon>Bacillota</taxon>
        <taxon>Clostridia</taxon>
        <taxon>Eubacteriales</taxon>
        <taxon>Clostridiaceae</taxon>
        <taxon>Clostridium</taxon>
    </lineage>
</organism>
<dbReference type="InterPro" id="IPR037018">
    <property type="entry name" value="GH65_N"/>
</dbReference>
<accession>A0A8I0A7A9</accession>
<comment type="caution">
    <text evidence="2">The sequence shown here is derived from an EMBL/GenBank/DDBJ whole genome shotgun (WGS) entry which is preliminary data.</text>
</comment>
<dbReference type="PANTHER" id="PTHR37469">
    <property type="entry name" value="CELLOBIONIC ACID PHOSPHORYLASE-RELATED"/>
    <property type="match status" value="1"/>
</dbReference>
<dbReference type="SUPFAM" id="SSF74650">
    <property type="entry name" value="Galactose mutarotase-like"/>
    <property type="match status" value="1"/>
</dbReference>
<gene>
    <name evidence="2" type="ORF">H8R92_00445</name>
</gene>
<reference evidence="2" key="1">
    <citation type="submission" date="2020-08" db="EMBL/GenBank/DDBJ databases">
        <title>Genome public.</title>
        <authorList>
            <person name="Liu C."/>
            <person name="Sun Q."/>
        </authorList>
    </citation>
    <scope>NUCLEOTIDE SEQUENCE</scope>
    <source>
        <strain evidence="2">NSJ-42</strain>
    </source>
</reference>
<dbReference type="Pfam" id="PF06165">
    <property type="entry name" value="GH94_b-supersand"/>
    <property type="match status" value="1"/>
</dbReference>
<dbReference type="SMART" id="SM01068">
    <property type="entry name" value="CBM_X"/>
    <property type="match status" value="1"/>
</dbReference>
<name>A0A8I0A7A9_9CLOT</name>
<keyword evidence="3" id="KW-1185">Reference proteome</keyword>
<protein>
    <recommendedName>
        <fullName evidence="1">Glycosyl hydrolase 94 supersandwich domain-containing protein</fullName>
    </recommendedName>
</protein>
<dbReference type="InterPro" id="IPR010383">
    <property type="entry name" value="Glyco_hydrolase_94_b-supersand"/>
</dbReference>